<dbReference type="UniPathway" id="UPA00031">
    <property type="reaction ID" value="UER00010"/>
</dbReference>
<comment type="subunit">
    <text evidence="2 10">Heterodimer of HisH and HisF.</text>
</comment>
<evidence type="ECO:0000256" key="9">
    <source>
        <dbReference type="ARBA" id="ARBA00049534"/>
    </source>
</evidence>
<evidence type="ECO:0000256" key="7">
    <source>
        <dbReference type="ARBA" id="ARBA00023239"/>
    </source>
</evidence>
<dbReference type="Gene3D" id="3.40.50.880">
    <property type="match status" value="1"/>
</dbReference>
<proteinExistence type="inferred from homology"/>
<keyword evidence="14" id="KW-1185">Reference proteome</keyword>
<protein>
    <recommendedName>
        <fullName evidence="10">Imidazole glycerol phosphate synthase subunit HisH</fullName>
        <ecNumber evidence="10">4.3.2.10</ecNumber>
    </recommendedName>
    <alternativeName>
        <fullName evidence="10">IGP synthase glutaminase subunit</fullName>
        <ecNumber evidence="10">3.5.1.2</ecNumber>
    </alternativeName>
    <alternativeName>
        <fullName evidence="10">IGP synthase subunit HisH</fullName>
    </alternativeName>
    <alternativeName>
        <fullName evidence="10">ImGP synthase subunit HisH</fullName>
        <shortName evidence="10">IGPS subunit HisH</shortName>
    </alternativeName>
</protein>
<evidence type="ECO:0000313" key="14">
    <source>
        <dbReference type="Proteomes" id="UP000192790"/>
    </source>
</evidence>
<dbReference type="PIRSF" id="PIRSF000495">
    <property type="entry name" value="Amidotransf_hisH"/>
    <property type="match status" value="1"/>
</dbReference>
<organism evidence="13 14">
    <name type="scientific">Papillibacter cinnamivorans DSM 12816</name>
    <dbReference type="NCBI Taxonomy" id="1122930"/>
    <lineage>
        <taxon>Bacteria</taxon>
        <taxon>Bacillati</taxon>
        <taxon>Bacillota</taxon>
        <taxon>Clostridia</taxon>
        <taxon>Eubacteriales</taxon>
        <taxon>Oscillospiraceae</taxon>
        <taxon>Papillibacter</taxon>
    </lineage>
</organism>
<dbReference type="GO" id="GO:0000105">
    <property type="term" value="P:L-histidine biosynthetic process"/>
    <property type="evidence" value="ECO:0007669"/>
    <property type="project" value="UniProtKB-UniRule"/>
</dbReference>
<dbReference type="EC" id="3.5.1.2" evidence="10"/>
<comment type="pathway">
    <text evidence="1 10">Amino-acid biosynthesis; L-histidine biosynthesis; L-histidine from 5-phospho-alpha-D-ribose 1-diphosphate: step 5/9.</text>
</comment>
<evidence type="ECO:0000256" key="8">
    <source>
        <dbReference type="ARBA" id="ARBA00047838"/>
    </source>
</evidence>
<dbReference type="AlphaFoldDB" id="A0A1W1YLW9"/>
<dbReference type="PROSITE" id="PS51273">
    <property type="entry name" value="GATASE_TYPE_1"/>
    <property type="match status" value="1"/>
</dbReference>
<evidence type="ECO:0000256" key="2">
    <source>
        <dbReference type="ARBA" id="ARBA00011152"/>
    </source>
</evidence>
<dbReference type="GO" id="GO:0016829">
    <property type="term" value="F:lyase activity"/>
    <property type="evidence" value="ECO:0007669"/>
    <property type="project" value="UniProtKB-KW"/>
</dbReference>
<dbReference type="EC" id="4.3.2.10" evidence="10"/>
<dbReference type="Proteomes" id="UP000192790">
    <property type="component" value="Unassembled WGS sequence"/>
</dbReference>
<comment type="catalytic activity">
    <reaction evidence="9 10">
        <text>L-glutamine + H2O = L-glutamate + NH4(+)</text>
        <dbReference type="Rhea" id="RHEA:15889"/>
        <dbReference type="ChEBI" id="CHEBI:15377"/>
        <dbReference type="ChEBI" id="CHEBI:28938"/>
        <dbReference type="ChEBI" id="CHEBI:29985"/>
        <dbReference type="ChEBI" id="CHEBI:58359"/>
        <dbReference type="EC" id="3.5.1.2"/>
    </reaction>
</comment>
<evidence type="ECO:0000259" key="12">
    <source>
        <dbReference type="Pfam" id="PF00117"/>
    </source>
</evidence>
<dbReference type="EMBL" id="FWXW01000001">
    <property type="protein sequence ID" value="SMC37132.1"/>
    <property type="molecule type" value="Genomic_DNA"/>
</dbReference>
<dbReference type="NCBIfam" id="TIGR01855">
    <property type="entry name" value="IMP_synth_hisH"/>
    <property type="match status" value="1"/>
</dbReference>
<keyword evidence="10" id="KW-0963">Cytoplasm</keyword>
<sequence>MSDFTAVVDYGVGNLLSVTNALRYLGYESEITGDPKRLALASRIILPGVGAFPDAADSLRRAGLDGVIAAEAQKKPLLGICLGMQLLLEESDEVRPCRGLGLVEGPVRKIETSLKLPQIGWNSLSFETPSPLFQGIPQGTYVYFVHSYCAFPAKKEDVTAVTDYGTRVVAAVARGNVFGCQFHPEKSGEAGLAILKNFGEMNR</sequence>
<keyword evidence="4 10" id="KW-0378">Hydrolase</keyword>
<evidence type="ECO:0000256" key="10">
    <source>
        <dbReference type="HAMAP-Rule" id="MF_00278"/>
    </source>
</evidence>
<dbReference type="GO" id="GO:0004359">
    <property type="term" value="F:glutaminase activity"/>
    <property type="evidence" value="ECO:0007669"/>
    <property type="project" value="UniProtKB-EC"/>
</dbReference>
<dbReference type="RefSeq" id="WP_084233155.1">
    <property type="nucleotide sequence ID" value="NZ_FWXW01000001.1"/>
</dbReference>
<dbReference type="PANTHER" id="PTHR42701">
    <property type="entry name" value="IMIDAZOLE GLYCEROL PHOSPHATE SYNTHASE SUBUNIT HISH"/>
    <property type="match status" value="1"/>
</dbReference>
<dbReference type="InterPro" id="IPR010139">
    <property type="entry name" value="Imidazole-glycPsynth_HisH"/>
</dbReference>
<keyword evidence="6 10" id="KW-0368">Histidine biosynthesis</keyword>
<name>A0A1W1YLW9_9FIRM</name>
<dbReference type="SUPFAM" id="SSF52317">
    <property type="entry name" value="Class I glutamine amidotransferase-like"/>
    <property type="match status" value="1"/>
</dbReference>
<dbReference type="HAMAP" id="MF_00278">
    <property type="entry name" value="HisH"/>
    <property type="match status" value="1"/>
</dbReference>
<dbReference type="STRING" id="1122930.SAMN02745168_0518"/>
<keyword evidence="3 10" id="KW-0028">Amino-acid biosynthesis</keyword>
<accession>A0A1W1YLW9</accession>
<feature type="active site" evidence="10 11">
    <location>
        <position position="185"/>
    </location>
</feature>
<reference evidence="13 14" key="1">
    <citation type="submission" date="2017-04" db="EMBL/GenBank/DDBJ databases">
        <authorList>
            <person name="Afonso C.L."/>
            <person name="Miller P.J."/>
            <person name="Scott M.A."/>
            <person name="Spackman E."/>
            <person name="Goraichik I."/>
            <person name="Dimitrov K.M."/>
            <person name="Suarez D.L."/>
            <person name="Swayne D.E."/>
        </authorList>
    </citation>
    <scope>NUCLEOTIDE SEQUENCE [LARGE SCALE GENOMIC DNA]</scope>
    <source>
        <strain evidence="13 14">DSM 12816</strain>
    </source>
</reference>
<dbReference type="OrthoDB" id="9807137at2"/>
<dbReference type="InterPro" id="IPR017926">
    <property type="entry name" value="GATASE"/>
</dbReference>
<evidence type="ECO:0000256" key="1">
    <source>
        <dbReference type="ARBA" id="ARBA00005091"/>
    </source>
</evidence>
<feature type="active site" description="Nucleophile" evidence="10 11">
    <location>
        <position position="81"/>
    </location>
</feature>
<keyword evidence="13" id="KW-0808">Transferase</keyword>
<evidence type="ECO:0000256" key="4">
    <source>
        <dbReference type="ARBA" id="ARBA00022801"/>
    </source>
</evidence>
<dbReference type="GO" id="GO:0005737">
    <property type="term" value="C:cytoplasm"/>
    <property type="evidence" value="ECO:0007669"/>
    <property type="project" value="UniProtKB-SubCell"/>
</dbReference>
<evidence type="ECO:0000256" key="5">
    <source>
        <dbReference type="ARBA" id="ARBA00022962"/>
    </source>
</evidence>
<dbReference type="PANTHER" id="PTHR42701:SF1">
    <property type="entry name" value="IMIDAZOLE GLYCEROL PHOSPHATE SYNTHASE SUBUNIT HISH"/>
    <property type="match status" value="1"/>
</dbReference>
<dbReference type="InterPro" id="IPR029062">
    <property type="entry name" value="Class_I_gatase-like"/>
</dbReference>
<evidence type="ECO:0000313" key="13">
    <source>
        <dbReference type="EMBL" id="SMC37132.1"/>
    </source>
</evidence>
<evidence type="ECO:0000256" key="3">
    <source>
        <dbReference type="ARBA" id="ARBA00022605"/>
    </source>
</evidence>
<evidence type="ECO:0000256" key="11">
    <source>
        <dbReference type="PIRSR" id="PIRSR000495-1"/>
    </source>
</evidence>
<dbReference type="CDD" id="cd01748">
    <property type="entry name" value="GATase1_IGP_Synthase"/>
    <property type="match status" value="1"/>
</dbReference>
<keyword evidence="5 10" id="KW-0315">Glutamine amidotransferase</keyword>
<feature type="active site" evidence="10 11">
    <location>
        <position position="183"/>
    </location>
</feature>
<keyword evidence="7 10" id="KW-0456">Lyase</keyword>
<feature type="domain" description="Glutamine amidotransferase" evidence="12">
    <location>
        <begin position="7"/>
        <end position="198"/>
    </location>
</feature>
<dbReference type="Pfam" id="PF00117">
    <property type="entry name" value="GATase"/>
    <property type="match status" value="1"/>
</dbReference>
<comment type="function">
    <text evidence="10">IGPS catalyzes the conversion of PRFAR and glutamine to IGP, AICAR and glutamate. The HisH subunit catalyzes the hydrolysis of glutamine to glutamate and ammonia as part of the synthesis of IGP and AICAR. The resulting ammonia molecule is channeled to the active site of HisF.</text>
</comment>
<comment type="subcellular location">
    <subcellularLocation>
        <location evidence="10">Cytoplasm</location>
    </subcellularLocation>
</comment>
<gene>
    <name evidence="10" type="primary">hisH</name>
    <name evidence="13" type="ORF">SAMN02745168_0518</name>
</gene>
<comment type="catalytic activity">
    <reaction evidence="8 10">
        <text>5-[(5-phospho-1-deoxy-D-ribulos-1-ylimino)methylamino]-1-(5-phospho-beta-D-ribosyl)imidazole-4-carboxamide + L-glutamine = D-erythro-1-(imidazol-4-yl)glycerol 3-phosphate + 5-amino-1-(5-phospho-beta-D-ribosyl)imidazole-4-carboxamide + L-glutamate + H(+)</text>
        <dbReference type="Rhea" id="RHEA:24793"/>
        <dbReference type="ChEBI" id="CHEBI:15378"/>
        <dbReference type="ChEBI" id="CHEBI:29985"/>
        <dbReference type="ChEBI" id="CHEBI:58278"/>
        <dbReference type="ChEBI" id="CHEBI:58359"/>
        <dbReference type="ChEBI" id="CHEBI:58475"/>
        <dbReference type="ChEBI" id="CHEBI:58525"/>
        <dbReference type="EC" id="4.3.2.10"/>
    </reaction>
</comment>
<evidence type="ECO:0000256" key="6">
    <source>
        <dbReference type="ARBA" id="ARBA00023102"/>
    </source>
</evidence>
<dbReference type="GO" id="GO:0000107">
    <property type="term" value="F:imidazoleglycerol-phosphate synthase activity"/>
    <property type="evidence" value="ECO:0007669"/>
    <property type="project" value="UniProtKB-UniRule"/>
</dbReference>